<comment type="subcellular location">
    <subcellularLocation>
        <location evidence="2">Cell outer membrane</location>
        <topology evidence="2">Lipid-anchor</topology>
    </subcellularLocation>
</comment>
<dbReference type="Proteomes" id="UP001549366">
    <property type="component" value="Unassembled WGS sequence"/>
</dbReference>
<name>A0ABV2SF19_9GAMM</name>
<keyword evidence="5" id="KW-1185">Reference proteome</keyword>
<evidence type="ECO:0000256" key="1">
    <source>
        <dbReference type="ARBA" id="ARBA00007613"/>
    </source>
</evidence>
<organism evidence="4 5">
    <name type="scientific">Endozoicomonas lisbonensis</name>
    <dbReference type="NCBI Taxonomy" id="3120522"/>
    <lineage>
        <taxon>Bacteria</taxon>
        <taxon>Pseudomonadati</taxon>
        <taxon>Pseudomonadota</taxon>
        <taxon>Gammaproteobacteria</taxon>
        <taxon>Oceanospirillales</taxon>
        <taxon>Endozoicomonadaceae</taxon>
        <taxon>Endozoicomonas</taxon>
    </lineage>
</organism>
<protein>
    <submittedName>
        <fullName evidence="4">Multidrug efflux system outer membrane protein</fullName>
    </submittedName>
</protein>
<dbReference type="Gene3D" id="2.20.200.10">
    <property type="entry name" value="Outer membrane efflux proteins (OEP)"/>
    <property type="match status" value="1"/>
</dbReference>
<keyword evidence="2" id="KW-0812">Transmembrane</keyword>
<feature type="chain" id="PRO_5044983604" evidence="2">
    <location>
        <begin position="27"/>
        <end position="481"/>
    </location>
</feature>
<reference evidence="4 5" key="1">
    <citation type="submission" date="2024-06" db="EMBL/GenBank/DDBJ databases">
        <title>Genomic Encyclopedia of Type Strains, Phase V (KMG-V): Genome sequencing to study the core and pangenomes of soil and plant-associated prokaryotes.</title>
        <authorList>
            <person name="Whitman W."/>
        </authorList>
    </citation>
    <scope>NUCLEOTIDE SEQUENCE [LARGE SCALE GENOMIC DNA]</scope>
    <source>
        <strain evidence="4 5">NE40</strain>
    </source>
</reference>
<dbReference type="NCBIfam" id="TIGR01845">
    <property type="entry name" value="outer_NodT"/>
    <property type="match status" value="1"/>
</dbReference>
<accession>A0ABV2SF19</accession>
<comment type="caution">
    <text evidence="4">The sequence shown here is derived from an EMBL/GenBank/DDBJ whole genome shotgun (WGS) entry which is preliminary data.</text>
</comment>
<feature type="signal peptide" evidence="2">
    <location>
        <begin position="1"/>
        <end position="26"/>
    </location>
</feature>
<evidence type="ECO:0000313" key="5">
    <source>
        <dbReference type="Proteomes" id="UP001549366"/>
    </source>
</evidence>
<dbReference type="RefSeq" id="WP_354010694.1">
    <property type="nucleotide sequence ID" value="NZ_JBEWTA010000001.1"/>
</dbReference>
<sequence>MHRYRHHTIALVTLLTLGLSGCSLMPAEHTTDSASLPDSFSQTGQHSFSEQWWHEFEDPQLNLLIEEALTSNFTIQSALARQEQAAAQANVTQAGLYPNVTGNAGQSYRRNQQQNGNINKNESFDVGISTRWEIDLWGRMRHRSDAAMYDYLASSEALQSAAISLAGNIARTWYQLSEQSARVDILSRQLTNIEHITEVTNLRYTSGQGSVSAIWRQEQIAESTRASHLQAVKRQEILTRQLNVLLGKPPASKPRWQVSAFPTLPALPSTGIPANLVETRPDIRDRWYQYQARRHQVAEARAARIPSFMISAGTDTSGDQLEDLFDFWATDFALSLNVPIFRGGQLKSQQRRAEAISTRAFYDYTQTVLNALREVETNLLEEQSQQEQLASLQEQTRSAQKILDVESARYATGIQRYLDVLNAQERLFNLQLRSLAAERQLMERRINLYQSLGGSLLNIDDNGELMIQMPITKEEQLQEAV</sequence>
<dbReference type="Gene3D" id="1.20.1600.10">
    <property type="entry name" value="Outer membrane efflux proteins (OEP)"/>
    <property type="match status" value="1"/>
</dbReference>
<dbReference type="InterPro" id="IPR010131">
    <property type="entry name" value="MdtP/NodT-like"/>
</dbReference>
<evidence type="ECO:0000256" key="2">
    <source>
        <dbReference type="RuleBase" id="RU362097"/>
    </source>
</evidence>
<keyword evidence="2" id="KW-0732">Signal</keyword>
<evidence type="ECO:0000313" key="4">
    <source>
        <dbReference type="EMBL" id="MET4756347.1"/>
    </source>
</evidence>
<comment type="similarity">
    <text evidence="1 2">Belongs to the outer membrane factor (OMF) (TC 1.B.17) family.</text>
</comment>
<dbReference type="PANTHER" id="PTHR30203">
    <property type="entry name" value="OUTER MEMBRANE CATION EFFLUX PROTEIN"/>
    <property type="match status" value="1"/>
</dbReference>
<feature type="compositionally biased region" description="Polar residues" evidence="3">
    <location>
        <begin position="103"/>
        <end position="121"/>
    </location>
</feature>
<keyword evidence="2" id="KW-0564">Palmitate</keyword>
<evidence type="ECO:0000256" key="3">
    <source>
        <dbReference type="SAM" id="MobiDB-lite"/>
    </source>
</evidence>
<dbReference type="EMBL" id="JBEWTB010000002">
    <property type="protein sequence ID" value="MET4756347.1"/>
    <property type="molecule type" value="Genomic_DNA"/>
</dbReference>
<feature type="region of interest" description="Disordered" evidence="3">
    <location>
        <begin position="103"/>
        <end position="122"/>
    </location>
</feature>
<keyword evidence="2" id="KW-0449">Lipoprotein</keyword>
<gene>
    <name evidence="4" type="ORF">V5J35_001539</name>
</gene>
<keyword evidence="2" id="KW-1134">Transmembrane beta strand</keyword>
<dbReference type="Pfam" id="PF02321">
    <property type="entry name" value="OEP"/>
    <property type="match status" value="2"/>
</dbReference>
<dbReference type="SUPFAM" id="SSF56954">
    <property type="entry name" value="Outer membrane efflux proteins (OEP)"/>
    <property type="match status" value="1"/>
</dbReference>
<keyword evidence="2" id="KW-0472">Membrane</keyword>
<proteinExistence type="inferred from homology"/>
<dbReference type="InterPro" id="IPR003423">
    <property type="entry name" value="OMP_efflux"/>
</dbReference>
<dbReference type="PROSITE" id="PS51257">
    <property type="entry name" value="PROKAR_LIPOPROTEIN"/>
    <property type="match status" value="1"/>
</dbReference>